<dbReference type="STRING" id="159449.B4N89_05570"/>
<dbReference type="SUPFAM" id="SSF51445">
    <property type="entry name" value="(Trans)glycosidases"/>
    <property type="match status" value="1"/>
</dbReference>
<dbReference type="SUPFAM" id="SSF52279">
    <property type="entry name" value="Beta-D-glucan exohydrolase, C-terminal domain"/>
    <property type="match status" value="1"/>
</dbReference>
<feature type="domain" description="Glycoside hydrolase family 3 C-terminal" evidence="8">
    <location>
        <begin position="456"/>
        <end position="604"/>
    </location>
</feature>
<dbReference type="EC" id="3.2.1.21" evidence="3"/>
<dbReference type="OrthoDB" id="9803863at2"/>
<evidence type="ECO:0000313" key="10">
    <source>
        <dbReference type="Proteomes" id="UP000190037"/>
    </source>
</evidence>
<keyword evidence="10" id="KW-1185">Reference proteome</keyword>
<dbReference type="Gene3D" id="3.40.50.1700">
    <property type="entry name" value="Glycoside hydrolase family 3 C-terminal domain"/>
    <property type="match status" value="1"/>
</dbReference>
<comment type="catalytic activity">
    <reaction evidence="1">
        <text>Hydrolysis of terminal, non-reducing beta-D-glucosyl residues with release of beta-D-glucose.</text>
        <dbReference type="EC" id="3.2.1.21"/>
    </reaction>
</comment>
<evidence type="ECO:0000259" key="8">
    <source>
        <dbReference type="Pfam" id="PF01915"/>
    </source>
</evidence>
<dbReference type="RefSeq" id="WP_078974748.1">
    <property type="nucleotide sequence ID" value="NZ_MWQN01000001.1"/>
</dbReference>
<evidence type="ECO:0000256" key="5">
    <source>
        <dbReference type="ARBA" id="ARBA00022801"/>
    </source>
</evidence>
<evidence type="ECO:0000256" key="3">
    <source>
        <dbReference type="ARBA" id="ARBA00012744"/>
    </source>
</evidence>
<dbReference type="PANTHER" id="PTHR30620">
    <property type="entry name" value="PERIPLASMIC BETA-GLUCOSIDASE-RELATED"/>
    <property type="match status" value="1"/>
</dbReference>
<dbReference type="EMBL" id="MWQN01000001">
    <property type="protein sequence ID" value="OPC80490.1"/>
    <property type="molecule type" value="Genomic_DNA"/>
</dbReference>
<dbReference type="InterPro" id="IPR051915">
    <property type="entry name" value="Cellulose_Degrad_GH3"/>
</dbReference>
<sequence>MTETTARTRFRAATCPYEDASLSIEERVEDLLGRMTVAEKAGLMFQTIAVMGPEGTLLDDPDTLPFGFTVRQMIADKGMNHFNLMGGGRPEHIAQWHNRIQELALETRLGIPITLSTDPRHHFTDNPGTAAYAEGFSQYPETLGLAAIGDADLVREFADLMRREYLAVGIRLALHPQIDLATEPRWSRINGTFGEDAELTGKLVAAYIRGAQGETLNTTSVACMTKHFPGGGPQLDGEDPHFAYGREQVYPGDNFDYHLAPFKEALAAGTSQMMPYYGMPIGTEHEEVAFGFNRGVITGLLRERLGFDGIVCTDWGLISDANIMGQTMPARAWGVEELSVPDRVLRVLEAGCDQFGGENVPEQVVALVEAGRLTEERLDVSARRLLREKFVLGLFDHPFVDPAGAAASVGTPAGIAAGLRAQSRSVTVLKNAAPENDTRRGEPILPLAEGTRVYVRGLDAEVAAGYGTVVATPEEADVAIVRVKTPFEPREGGFEQFFHAGSLEFDAVELAAILELCATVPTVVDVYLERPAVLPEIAEAAAALVANYGCADGPLLDALFGRVRPEGNLPFELPRSMADVRAQRSDVPRDGKDPVFPFGHGLRY</sequence>
<accession>A0A1T3NUY4</accession>
<gene>
    <name evidence="9" type="ORF">B4N89_05570</name>
</gene>
<dbReference type="InterPro" id="IPR001764">
    <property type="entry name" value="Glyco_hydro_3_N"/>
</dbReference>
<evidence type="ECO:0000313" key="9">
    <source>
        <dbReference type="EMBL" id="OPC80490.1"/>
    </source>
</evidence>
<proteinExistence type="inferred from homology"/>
<feature type="domain" description="Glycoside hydrolase family 3 N-terminal" evidence="7">
    <location>
        <begin position="91"/>
        <end position="387"/>
    </location>
</feature>
<reference evidence="9 10" key="1">
    <citation type="submission" date="2017-03" db="EMBL/GenBank/DDBJ databases">
        <title>Draft genome sequence of Streptomyces scabrisporus NF3, endophyte isolated from Amphipterygium adstringens.</title>
        <authorList>
            <person name="Vazquez M."/>
            <person name="Ceapa C.D."/>
            <person name="Rodriguez Luna D."/>
            <person name="Sanchez Esquivel S."/>
        </authorList>
    </citation>
    <scope>NUCLEOTIDE SEQUENCE [LARGE SCALE GENOMIC DNA]</scope>
    <source>
        <strain evidence="9 10">NF3</strain>
    </source>
</reference>
<evidence type="ECO:0000256" key="6">
    <source>
        <dbReference type="ARBA" id="ARBA00023295"/>
    </source>
</evidence>
<dbReference type="InterPro" id="IPR036881">
    <property type="entry name" value="Glyco_hydro_3_C_sf"/>
</dbReference>
<keyword evidence="6" id="KW-0326">Glycosidase</keyword>
<dbReference type="InterPro" id="IPR036962">
    <property type="entry name" value="Glyco_hydro_3_N_sf"/>
</dbReference>
<dbReference type="AlphaFoldDB" id="A0A1T3NUY4"/>
<dbReference type="Gene3D" id="3.20.20.300">
    <property type="entry name" value="Glycoside hydrolase, family 3, N-terminal domain"/>
    <property type="match status" value="1"/>
</dbReference>
<keyword evidence="4" id="KW-0732">Signal</keyword>
<dbReference type="InterPro" id="IPR017853">
    <property type="entry name" value="GH"/>
</dbReference>
<keyword evidence="5" id="KW-0378">Hydrolase</keyword>
<dbReference type="PRINTS" id="PR00133">
    <property type="entry name" value="GLHYDRLASE3"/>
</dbReference>
<organism evidence="9 10">
    <name type="scientific">Embleya scabrispora</name>
    <dbReference type="NCBI Taxonomy" id="159449"/>
    <lineage>
        <taxon>Bacteria</taxon>
        <taxon>Bacillati</taxon>
        <taxon>Actinomycetota</taxon>
        <taxon>Actinomycetes</taxon>
        <taxon>Kitasatosporales</taxon>
        <taxon>Streptomycetaceae</taxon>
        <taxon>Embleya</taxon>
    </lineage>
</organism>
<name>A0A1T3NUY4_9ACTN</name>
<protein>
    <recommendedName>
        <fullName evidence="3">beta-glucosidase</fullName>
        <ecNumber evidence="3">3.2.1.21</ecNumber>
    </recommendedName>
</protein>
<dbReference type="PANTHER" id="PTHR30620:SF16">
    <property type="entry name" value="LYSOSOMAL BETA GLUCOSIDASE"/>
    <property type="match status" value="1"/>
</dbReference>
<comment type="caution">
    <text evidence="9">The sequence shown here is derived from an EMBL/GenBank/DDBJ whole genome shotgun (WGS) entry which is preliminary data.</text>
</comment>
<dbReference type="Pfam" id="PF00933">
    <property type="entry name" value="Glyco_hydro_3"/>
    <property type="match status" value="1"/>
</dbReference>
<evidence type="ECO:0000256" key="1">
    <source>
        <dbReference type="ARBA" id="ARBA00000448"/>
    </source>
</evidence>
<dbReference type="GO" id="GO:0009251">
    <property type="term" value="P:glucan catabolic process"/>
    <property type="evidence" value="ECO:0007669"/>
    <property type="project" value="TreeGrafter"/>
</dbReference>
<comment type="similarity">
    <text evidence="2">Belongs to the glycosyl hydrolase 3 family.</text>
</comment>
<dbReference type="Pfam" id="PF01915">
    <property type="entry name" value="Glyco_hydro_3_C"/>
    <property type="match status" value="1"/>
</dbReference>
<evidence type="ECO:0000259" key="7">
    <source>
        <dbReference type="Pfam" id="PF00933"/>
    </source>
</evidence>
<dbReference type="InterPro" id="IPR002772">
    <property type="entry name" value="Glyco_hydro_3_C"/>
</dbReference>
<evidence type="ECO:0000256" key="4">
    <source>
        <dbReference type="ARBA" id="ARBA00022729"/>
    </source>
</evidence>
<dbReference type="GO" id="GO:0008422">
    <property type="term" value="F:beta-glucosidase activity"/>
    <property type="evidence" value="ECO:0007669"/>
    <property type="project" value="UniProtKB-EC"/>
</dbReference>
<dbReference type="Proteomes" id="UP000190037">
    <property type="component" value="Unassembled WGS sequence"/>
</dbReference>
<evidence type="ECO:0000256" key="2">
    <source>
        <dbReference type="ARBA" id="ARBA00005336"/>
    </source>
</evidence>